<accession>A0A7C2UIT5</accession>
<name>A0A7C2UIT5_9CREN</name>
<dbReference type="PANTHER" id="PTHR37560">
    <property type="entry name" value="UPF0210 PROTEIN SPR0218"/>
    <property type="match status" value="1"/>
</dbReference>
<dbReference type="Pfam" id="PF05167">
    <property type="entry name" value="DUF711"/>
    <property type="match status" value="1"/>
</dbReference>
<dbReference type="InterPro" id="IPR007841">
    <property type="entry name" value="UPF0210"/>
</dbReference>
<reference evidence="1" key="1">
    <citation type="journal article" date="2020" name="mSystems">
        <title>Genome- and Community-Level Interaction Insights into Carbon Utilization and Element Cycling Functions of Hydrothermarchaeota in Hydrothermal Sediment.</title>
        <authorList>
            <person name="Zhou Z."/>
            <person name="Liu Y."/>
            <person name="Xu W."/>
            <person name="Pan J."/>
            <person name="Luo Z.H."/>
            <person name="Li M."/>
        </authorList>
    </citation>
    <scope>NUCLEOTIDE SEQUENCE [LARGE SCALE GENOMIC DNA]</scope>
    <source>
        <strain evidence="1">SpSt-1259</strain>
    </source>
</reference>
<dbReference type="Gene3D" id="3.20.70.20">
    <property type="match status" value="1"/>
</dbReference>
<dbReference type="Proteomes" id="UP000885664">
    <property type="component" value="Unassembled WGS sequence"/>
</dbReference>
<organism evidence="1">
    <name type="scientific">Fervidicoccus fontis</name>
    <dbReference type="NCBI Taxonomy" id="683846"/>
    <lineage>
        <taxon>Archaea</taxon>
        <taxon>Thermoproteota</taxon>
        <taxon>Thermoprotei</taxon>
        <taxon>Fervidicoccales</taxon>
        <taxon>Fervidicoccaceae</taxon>
        <taxon>Fervidicoccus</taxon>
    </lineage>
</organism>
<dbReference type="SUPFAM" id="SSF51998">
    <property type="entry name" value="PFL-like glycyl radical enzymes"/>
    <property type="match status" value="1"/>
</dbReference>
<protein>
    <submittedName>
        <fullName evidence="1">DUF711 family protein</fullName>
    </submittedName>
</protein>
<proteinExistence type="predicted"/>
<dbReference type="AlphaFoldDB" id="A0A7C2UIT5"/>
<dbReference type="EMBL" id="DSFE01000011">
    <property type="protein sequence ID" value="HEU97308.1"/>
    <property type="molecule type" value="Genomic_DNA"/>
</dbReference>
<comment type="caution">
    <text evidence="1">The sequence shown here is derived from an EMBL/GenBank/DDBJ whole genome shotgun (WGS) entry which is preliminary data.</text>
</comment>
<evidence type="ECO:0000313" key="1">
    <source>
        <dbReference type="EMBL" id="HEU97308.1"/>
    </source>
</evidence>
<sequence>MILWGEALKIRALTLYANPPNNFNEADLWIAEKANLLREAAEKIESQTNLEVWTRRISIYLPKDEDVETITEEVRKYSDIKFMIYQRTVSQTELRLLKKVVASGAYSALITESEQDLMKAATAIEAISSDEPTNATRVAFEFSGQMFETAYFPLSLHAMKGPDRFAMALLYPTDALNARGNIGEALKATLEKIYSEIKGFLKDGLLGNKVSGIDYSLSPWMEESVARFIQEKGNCSFENLDCLEEVRKANNVLSNFARDKGGIGFNEIMLPLGEDDELKSMVEQGKLTLKDFLIYSTVCVAGIDMIPLYYQKGELTRVLKSSYAIARQKRRPYGVRLIPVKDNRRKIRLDGFGEVPVMVFV</sequence>
<dbReference type="PANTHER" id="PTHR37560:SF2">
    <property type="entry name" value="DUF711 DOMAIN-CONTAINING PROTEIN"/>
    <property type="match status" value="1"/>
</dbReference>
<gene>
    <name evidence="1" type="ORF">ENO36_00430</name>
</gene>